<keyword evidence="3" id="KW-1185">Reference proteome</keyword>
<comment type="caution">
    <text evidence="2">The sequence shown here is derived from an EMBL/GenBank/DDBJ whole genome shotgun (WGS) entry which is preliminary data.</text>
</comment>
<keyword evidence="1" id="KW-1133">Transmembrane helix</keyword>
<reference evidence="2" key="1">
    <citation type="submission" date="2022-07" db="EMBL/GenBank/DDBJ databases">
        <authorList>
            <person name="Xamxidin M."/>
        </authorList>
    </citation>
    <scope>NUCLEOTIDE SEQUENCE</scope>
    <source>
        <strain evidence="2">YS8-69</strain>
    </source>
</reference>
<name>A0ABT1XKF0_9BURK</name>
<evidence type="ECO:0000313" key="3">
    <source>
        <dbReference type="Proteomes" id="UP001165267"/>
    </source>
</evidence>
<dbReference type="PANTHER" id="PTHR41795">
    <property type="entry name" value="EXOPOLYSACCHARIDE SYNTHESIS PROTEIN"/>
    <property type="match status" value="1"/>
</dbReference>
<dbReference type="PANTHER" id="PTHR41795:SF1">
    <property type="entry name" value="EXOPOLYSACCHARIDE SYNTHESIS PROTEIN"/>
    <property type="match status" value="1"/>
</dbReference>
<evidence type="ECO:0000256" key="1">
    <source>
        <dbReference type="SAM" id="Phobius"/>
    </source>
</evidence>
<dbReference type="EMBL" id="JANKHG010000017">
    <property type="protein sequence ID" value="MCR2746747.1"/>
    <property type="molecule type" value="Genomic_DNA"/>
</dbReference>
<organism evidence="2 3">
    <name type="scientific">Limnobacter parvus</name>
    <dbReference type="NCBI Taxonomy" id="2939690"/>
    <lineage>
        <taxon>Bacteria</taxon>
        <taxon>Pseudomonadati</taxon>
        <taxon>Pseudomonadota</taxon>
        <taxon>Betaproteobacteria</taxon>
        <taxon>Burkholderiales</taxon>
        <taxon>Burkholderiaceae</taxon>
        <taxon>Limnobacter</taxon>
    </lineage>
</organism>
<sequence length="190" mass="20745">MNELLLRLKLAVEHPHEDQVSVRFLADMHGESAHGALLLFLAVLTLLPIPFSGFLFSFGIWSVARMMWINNSGHGLPERVCRVKLSKASATRLIKILSWIYTKADRICAPRLLSLSSPTHRGWLVPFIALMGFIIFLPIPGGNGTPAVALILIGLGLMARDGLAIIAGILTGLMGVGVLTFLVWMIVRVV</sequence>
<feature type="transmembrane region" description="Helical" evidence="1">
    <location>
        <begin position="37"/>
        <end position="61"/>
    </location>
</feature>
<gene>
    <name evidence="2" type="ORF">NSP04_08805</name>
</gene>
<evidence type="ECO:0000313" key="2">
    <source>
        <dbReference type="EMBL" id="MCR2746747.1"/>
    </source>
</evidence>
<dbReference type="InterPro" id="IPR010331">
    <property type="entry name" value="ExoD"/>
</dbReference>
<dbReference type="RefSeq" id="WP_257511961.1">
    <property type="nucleotide sequence ID" value="NZ_JANKHG010000017.1"/>
</dbReference>
<proteinExistence type="predicted"/>
<dbReference type="Proteomes" id="UP001165267">
    <property type="component" value="Unassembled WGS sequence"/>
</dbReference>
<dbReference type="Pfam" id="PF06055">
    <property type="entry name" value="ExoD"/>
    <property type="match status" value="1"/>
</dbReference>
<keyword evidence="1" id="KW-0472">Membrane</keyword>
<accession>A0ABT1XKF0</accession>
<protein>
    <submittedName>
        <fullName evidence="2">Exopolysaccharide biosynthesis protein</fullName>
    </submittedName>
</protein>
<keyword evidence="1" id="KW-0812">Transmembrane</keyword>
<feature type="transmembrane region" description="Helical" evidence="1">
    <location>
        <begin position="162"/>
        <end position="187"/>
    </location>
</feature>
<dbReference type="PIRSF" id="PIRSF033239">
    <property type="entry name" value="ExoD"/>
    <property type="match status" value="1"/>
</dbReference>